<dbReference type="InParanoid" id="A0A0P0V7M9"/>
<proteinExistence type="predicted"/>
<dbReference type="Proteomes" id="UP000059680">
    <property type="component" value="Chromosome 1"/>
</dbReference>
<evidence type="ECO:0000313" key="1">
    <source>
        <dbReference type="EMBL" id="BAS74102.1"/>
    </source>
</evidence>
<protein>
    <submittedName>
        <fullName evidence="1">Os01g0723050 protein</fullName>
    </submittedName>
</protein>
<sequence length="111" mass="12590">MARHGRPRPFLRRRSHHLGLPATPRRRLGVGQQLSKLLTYPAVENITAILVEASPWNRNNLAVPYTTYFHPETAAAFAAWQRRVRAAARPWLFSFPDGLRKGNGTIHADII</sequence>
<reference evidence="1 2" key="2">
    <citation type="journal article" date="2013" name="Plant Cell Physiol.">
        <title>Rice Annotation Project Database (RAP-DB): an integrative and interactive database for rice genomics.</title>
        <authorList>
            <person name="Sakai H."/>
            <person name="Lee S.S."/>
            <person name="Tanaka T."/>
            <person name="Numa H."/>
            <person name="Kim J."/>
            <person name="Kawahara Y."/>
            <person name="Wakimoto H."/>
            <person name="Yang C.C."/>
            <person name="Iwamoto M."/>
            <person name="Abe T."/>
            <person name="Yamada Y."/>
            <person name="Muto A."/>
            <person name="Inokuchi H."/>
            <person name="Ikemura T."/>
            <person name="Matsumoto T."/>
            <person name="Sasaki T."/>
            <person name="Itoh T."/>
        </authorList>
    </citation>
    <scope>NUCLEOTIDE SEQUENCE [LARGE SCALE GENOMIC DNA]</scope>
    <source>
        <strain evidence="2">cv. Nipponbare</strain>
    </source>
</reference>
<gene>
    <name evidence="1" type="ordered locus">Os01g0723050</name>
    <name evidence="1" type="ORF">OSNPB_010723050</name>
</gene>
<dbReference type="EMBL" id="AP014957">
    <property type="protein sequence ID" value="BAS74102.1"/>
    <property type="molecule type" value="Genomic_DNA"/>
</dbReference>
<accession>A0A0P0V7M9</accession>
<evidence type="ECO:0000313" key="2">
    <source>
        <dbReference type="Proteomes" id="UP000059680"/>
    </source>
</evidence>
<dbReference type="STRING" id="39947.A0A0P0V7M9"/>
<name>A0A0P0V7M9_ORYSJ</name>
<reference evidence="2" key="1">
    <citation type="journal article" date="2005" name="Nature">
        <title>The map-based sequence of the rice genome.</title>
        <authorList>
            <consortium name="International rice genome sequencing project (IRGSP)"/>
            <person name="Matsumoto T."/>
            <person name="Wu J."/>
            <person name="Kanamori H."/>
            <person name="Katayose Y."/>
            <person name="Fujisawa M."/>
            <person name="Namiki N."/>
            <person name="Mizuno H."/>
            <person name="Yamamoto K."/>
            <person name="Antonio B.A."/>
            <person name="Baba T."/>
            <person name="Sakata K."/>
            <person name="Nagamura Y."/>
            <person name="Aoki H."/>
            <person name="Arikawa K."/>
            <person name="Arita K."/>
            <person name="Bito T."/>
            <person name="Chiden Y."/>
            <person name="Fujitsuka N."/>
            <person name="Fukunaka R."/>
            <person name="Hamada M."/>
            <person name="Harada C."/>
            <person name="Hayashi A."/>
            <person name="Hijishita S."/>
            <person name="Honda M."/>
            <person name="Hosokawa S."/>
            <person name="Ichikawa Y."/>
            <person name="Idonuma A."/>
            <person name="Iijima M."/>
            <person name="Ikeda M."/>
            <person name="Ikeno M."/>
            <person name="Ito K."/>
            <person name="Ito S."/>
            <person name="Ito T."/>
            <person name="Ito Y."/>
            <person name="Ito Y."/>
            <person name="Iwabuchi A."/>
            <person name="Kamiya K."/>
            <person name="Karasawa W."/>
            <person name="Kurita K."/>
            <person name="Katagiri S."/>
            <person name="Kikuta A."/>
            <person name="Kobayashi H."/>
            <person name="Kobayashi N."/>
            <person name="Machita K."/>
            <person name="Maehara T."/>
            <person name="Masukawa M."/>
            <person name="Mizubayashi T."/>
            <person name="Mukai Y."/>
            <person name="Nagasaki H."/>
            <person name="Nagata Y."/>
            <person name="Naito S."/>
            <person name="Nakashima M."/>
            <person name="Nakama Y."/>
            <person name="Nakamichi Y."/>
            <person name="Nakamura M."/>
            <person name="Meguro A."/>
            <person name="Negishi M."/>
            <person name="Ohta I."/>
            <person name="Ohta T."/>
            <person name="Okamoto M."/>
            <person name="Ono N."/>
            <person name="Saji S."/>
            <person name="Sakaguchi M."/>
            <person name="Sakai K."/>
            <person name="Shibata M."/>
            <person name="Shimokawa T."/>
            <person name="Song J."/>
            <person name="Takazaki Y."/>
            <person name="Terasawa K."/>
            <person name="Tsugane M."/>
            <person name="Tsuji K."/>
            <person name="Ueda S."/>
            <person name="Waki K."/>
            <person name="Yamagata H."/>
            <person name="Yamamoto M."/>
            <person name="Yamamoto S."/>
            <person name="Yamane H."/>
            <person name="Yoshiki S."/>
            <person name="Yoshihara R."/>
            <person name="Yukawa K."/>
            <person name="Zhong H."/>
            <person name="Yano M."/>
            <person name="Yuan Q."/>
            <person name="Ouyang S."/>
            <person name="Liu J."/>
            <person name="Jones K.M."/>
            <person name="Gansberger K."/>
            <person name="Moffat K."/>
            <person name="Hill J."/>
            <person name="Bera J."/>
            <person name="Fadrosh D."/>
            <person name="Jin S."/>
            <person name="Johri S."/>
            <person name="Kim M."/>
            <person name="Overton L."/>
            <person name="Reardon M."/>
            <person name="Tsitrin T."/>
            <person name="Vuong H."/>
            <person name="Weaver B."/>
            <person name="Ciecko A."/>
            <person name="Tallon L."/>
            <person name="Jackson J."/>
            <person name="Pai G."/>
            <person name="Aken S.V."/>
            <person name="Utterback T."/>
            <person name="Reidmuller S."/>
            <person name="Feldblyum T."/>
            <person name="Hsiao J."/>
            <person name="Zismann V."/>
            <person name="Iobst S."/>
            <person name="de Vazeille A.R."/>
            <person name="Buell C.R."/>
            <person name="Ying K."/>
            <person name="Li Y."/>
            <person name="Lu T."/>
            <person name="Huang Y."/>
            <person name="Zhao Q."/>
            <person name="Feng Q."/>
            <person name="Zhang L."/>
            <person name="Zhu J."/>
            <person name="Weng Q."/>
            <person name="Mu J."/>
            <person name="Lu Y."/>
            <person name="Fan D."/>
            <person name="Liu Y."/>
            <person name="Guan J."/>
            <person name="Zhang Y."/>
            <person name="Yu S."/>
            <person name="Liu X."/>
            <person name="Zhang Y."/>
            <person name="Hong G."/>
            <person name="Han B."/>
            <person name="Choisne N."/>
            <person name="Demange N."/>
            <person name="Orjeda G."/>
            <person name="Samain S."/>
            <person name="Cattolico L."/>
            <person name="Pelletier E."/>
            <person name="Couloux A."/>
            <person name="Segurens B."/>
            <person name="Wincker P."/>
            <person name="D'Hont A."/>
            <person name="Scarpelli C."/>
            <person name="Weissenbach J."/>
            <person name="Salanoubat M."/>
            <person name="Quetier F."/>
            <person name="Yu Y."/>
            <person name="Kim H.R."/>
            <person name="Rambo T."/>
            <person name="Currie J."/>
            <person name="Collura K."/>
            <person name="Luo M."/>
            <person name="Yang T."/>
            <person name="Ammiraju J.S.S."/>
            <person name="Engler F."/>
            <person name="Soderlund C."/>
            <person name="Wing R.A."/>
            <person name="Palmer L.E."/>
            <person name="de la Bastide M."/>
            <person name="Spiegel L."/>
            <person name="Nascimento L."/>
            <person name="Zutavern T."/>
            <person name="O'Shaughnessy A."/>
            <person name="Dike S."/>
            <person name="Dedhia N."/>
            <person name="Preston R."/>
            <person name="Balija V."/>
            <person name="McCombie W.R."/>
            <person name="Chow T."/>
            <person name="Chen H."/>
            <person name="Chung M."/>
            <person name="Chen C."/>
            <person name="Shaw J."/>
            <person name="Wu H."/>
            <person name="Hsiao K."/>
            <person name="Chao Y."/>
            <person name="Chu M."/>
            <person name="Cheng C."/>
            <person name="Hour A."/>
            <person name="Lee P."/>
            <person name="Lin S."/>
            <person name="Lin Y."/>
            <person name="Liou J."/>
            <person name="Liu S."/>
            <person name="Hsing Y."/>
            <person name="Raghuvanshi S."/>
            <person name="Mohanty A."/>
            <person name="Bharti A.K."/>
            <person name="Gaur A."/>
            <person name="Gupta V."/>
            <person name="Kumar D."/>
            <person name="Ravi V."/>
            <person name="Vij S."/>
            <person name="Kapur A."/>
            <person name="Khurana P."/>
            <person name="Khurana P."/>
            <person name="Khurana J.P."/>
            <person name="Tyagi A.K."/>
            <person name="Gaikwad K."/>
            <person name="Singh A."/>
            <person name="Dalal V."/>
            <person name="Srivastava S."/>
            <person name="Dixit A."/>
            <person name="Pal A.K."/>
            <person name="Ghazi I.A."/>
            <person name="Yadav M."/>
            <person name="Pandit A."/>
            <person name="Bhargava A."/>
            <person name="Sureshbabu K."/>
            <person name="Batra K."/>
            <person name="Sharma T.R."/>
            <person name="Mohapatra T."/>
            <person name="Singh N.K."/>
            <person name="Messing J."/>
            <person name="Nelson A.B."/>
            <person name="Fuks G."/>
            <person name="Kavchok S."/>
            <person name="Keizer G."/>
            <person name="Linton E."/>
            <person name="Llaca V."/>
            <person name="Song R."/>
            <person name="Tanyolac B."/>
            <person name="Young S."/>
            <person name="Ho-Il K."/>
            <person name="Hahn J.H."/>
            <person name="Sangsakoo G."/>
            <person name="Vanavichit A."/>
            <person name="de Mattos Luiz.A.T."/>
            <person name="Zimmer P.D."/>
            <person name="Malone G."/>
            <person name="Dellagostin O."/>
            <person name="de Oliveira A.C."/>
            <person name="Bevan M."/>
            <person name="Bancroft I."/>
            <person name="Minx P."/>
            <person name="Cordum H."/>
            <person name="Wilson R."/>
            <person name="Cheng Z."/>
            <person name="Jin W."/>
            <person name="Jiang J."/>
            <person name="Leong S.A."/>
            <person name="Iwama H."/>
            <person name="Gojobori T."/>
            <person name="Itoh T."/>
            <person name="Niimura Y."/>
            <person name="Fujii Y."/>
            <person name="Habara T."/>
            <person name="Sakai H."/>
            <person name="Sato Y."/>
            <person name="Wilson G."/>
            <person name="Kumar K."/>
            <person name="McCouch S."/>
            <person name="Juretic N."/>
            <person name="Hoen D."/>
            <person name="Wright S."/>
            <person name="Bruskiewich R."/>
            <person name="Bureau T."/>
            <person name="Miyao A."/>
            <person name="Hirochika H."/>
            <person name="Nishikawa T."/>
            <person name="Kadowaki K."/>
            <person name="Sugiura M."/>
            <person name="Burr B."/>
            <person name="Sasaki T."/>
        </authorList>
    </citation>
    <scope>NUCLEOTIDE SEQUENCE [LARGE SCALE GENOMIC DNA]</scope>
    <source>
        <strain evidence="2">cv. Nipponbare</strain>
    </source>
</reference>
<keyword evidence="2" id="KW-1185">Reference proteome</keyword>
<reference evidence="1 2" key="3">
    <citation type="journal article" date="2013" name="Rice">
        <title>Improvement of the Oryza sativa Nipponbare reference genome using next generation sequence and optical map data.</title>
        <authorList>
            <person name="Kawahara Y."/>
            <person name="de la Bastide M."/>
            <person name="Hamilton J.P."/>
            <person name="Kanamori H."/>
            <person name="McCombie W.R."/>
            <person name="Ouyang S."/>
            <person name="Schwartz D.C."/>
            <person name="Tanaka T."/>
            <person name="Wu J."/>
            <person name="Zhou S."/>
            <person name="Childs K.L."/>
            <person name="Davidson R.M."/>
            <person name="Lin H."/>
            <person name="Quesada-Ocampo L."/>
            <person name="Vaillancourt B."/>
            <person name="Sakai H."/>
            <person name="Lee S.S."/>
            <person name="Kim J."/>
            <person name="Numa H."/>
            <person name="Itoh T."/>
            <person name="Buell C.R."/>
            <person name="Matsumoto T."/>
        </authorList>
    </citation>
    <scope>NUCLEOTIDE SEQUENCE [LARGE SCALE GENOMIC DNA]</scope>
    <source>
        <strain evidence="2">cv. Nipponbare</strain>
    </source>
</reference>
<dbReference type="AlphaFoldDB" id="A0A0P0V7M9"/>
<organism evidence="1 2">
    <name type="scientific">Oryza sativa subsp. japonica</name>
    <name type="common">Rice</name>
    <dbReference type="NCBI Taxonomy" id="39947"/>
    <lineage>
        <taxon>Eukaryota</taxon>
        <taxon>Viridiplantae</taxon>
        <taxon>Streptophyta</taxon>
        <taxon>Embryophyta</taxon>
        <taxon>Tracheophyta</taxon>
        <taxon>Spermatophyta</taxon>
        <taxon>Magnoliopsida</taxon>
        <taxon>Liliopsida</taxon>
        <taxon>Poales</taxon>
        <taxon>Poaceae</taxon>
        <taxon>BOP clade</taxon>
        <taxon>Oryzoideae</taxon>
        <taxon>Oryzeae</taxon>
        <taxon>Oryzinae</taxon>
        <taxon>Oryza</taxon>
        <taxon>Oryza sativa</taxon>
    </lineage>
</organism>
<dbReference type="PaxDb" id="39947-A0A0P0V7M9"/>